<comment type="caution">
    <text evidence="1">The sequence shown here is derived from an EMBL/GenBank/DDBJ whole genome shotgun (WGS) entry which is preliminary data.</text>
</comment>
<organism evidence="1 2">
    <name type="scientific">Haematococcus lacustris</name>
    <name type="common">Green alga</name>
    <name type="synonym">Haematococcus pluvialis</name>
    <dbReference type="NCBI Taxonomy" id="44745"/>
    <lineage>
        <taxon>Eukaryota</taxon>
        <taxon>Viridiplantae</taxon>
        <taxon>Chlorophyta</taxon>
        <taxon>core chlorophytes</taxon>
        <taxon>Chlorophyceae</taxon>
        <taxon>CS clade</taxon>
        <taxon>Chlamydomonadales</taxon>
        <taxon>Haematococcaceae</taxon>
        <taxon>Haematococcus</taxon>
    </lineage>
</organism>
<evidence type="ECO:0000313" key="1">
    <source>
        <dbReference type="EMBL" id="GFH28094.1"/>
    </source>
</evidence>
<proteinExistence type="predicted"/>
<evidence type="ECO:0000313" key="2">
    <source>
        <dbReference type="Proteomes" id="UP000485058"/>
    </source>
</evidence>
<feature type="non-terminal residue" evidence="1">
    <location>
        <position position="16"/>
    </location>
</feature>
<reference evidence="1 2" key="1">
    <citation type="submission" date="2020-02" db="EMBL/GenBank/DDBJ databases">
        <title>Draft genome sequence of Haematococcus lacustris strain NIES-144.</title>
        <authorList>
            <person name="Morimoto D."/>
            <person name="Nakagawa S."/>
            <person name="Yoshida T."/>
            <person name="Sawayama S."/>
        </authorList>
    </citation>
    <scope>NUCLEOTIDE SEQUENCE [LARGE SCALE GENOMIC DNA]</scope>
    <source>
        <strain evidence="1 2">NIES-144</strain>
    </source>
</reference>
<gene>
    <name evidence="1" type="ORF">HaLaN_26523</name>
</gene>
<dbReference type="Proteomes" id="UP000485058">
    <property type="component" value="Unassembled WGS sequence"/>
</dbReference>
<sequence>MAYNLYQVQMAKAWVE</sequence>
<protein>
    <submittedName>
        <fullName evidence="1">Uncharacterized protein</fullName>
    </submittedName>
</protein>
<dbReference type="EMBL" id="BLLF01003738">
    <property type="protein sequence ID" value="GFH28094.1"/>
    <property type="molecule type" value="Genomic_DNA"/>
</dbReference>
<keyword evidence="2" id="KW-1185">Reference proteome</keyword>
<name>A0A6A0A6T0_HAELA</name>
<dbReference type="AlphaFoldDB" id="A0A6A0A6T0"/>
<accession>A0A6A0A6T0</accession>